<gene>
    <name evidence="6" type="ORF">V7S43_008195</name>
</gene>
<dbReference type="Proteomes" id="UP001632037">
    <property type="component" value="Unassembled WGS sequence"/>
</dbReference>
<dbReference type="PROSITE" id="PS51450">
    <property type="entry name" value="LRR"/>
    <property type="match status" value="1"/>
</dbReference>
<dbReference type="SUPFAM" id="SSF52058">
    <property type="entry name" value="L domain-like"/>
    <property type="match status" value="1"/>
</dbReference>
<keyword evidence="1" id="KW-0433">Leucine-rich repeat</keyword>
<protein>
    <recommendedName>
        <fullName evidence="5">Protein kinase domain-containing protein</fullName>
    </recommendedName>
</protein>
<dbReference type="InterPro" id="IPR000719">
    <property type="entry name" value="Prot_kinase_dom"/>
</dbReference>
<dbReference type="Gene3D" id="3.30.200.20">
    <property type="entry name" value="Phosphorylase Kinase, domain 1"/>
    <property type="match status" value="1"/>
</dbReference>
<dbReference type="InterPro" id="IPR051681">
    <property type="entry name" value="Ser/Thr_Kinases-Pseudokinases"/>
</dbReference>
<dbReference type="AlphaFoldDB" id="A0ABD3FLH2"/>
<evidence type="ECO:0000256" key="3">
    <source>
        <dbReference type="SAM" id="MobiDB-lite"/>
    </source>
</evidence>
<feature type="compositionally biased region" description="Polar residues" evidence="3">
    <location>
        <begin position="803"/>
        <end position="817"/>
    </location>
</feature>
<evidence type="ECO:0000259" key="5">
    <source>
        <dbReference type="PROSITE" id="PS50011"/>
    </source>
</evidence>
<feature type="domain" description="Protein kinase" evidence="5">
    <location>
        <begin position="577"/>
        <end position="909"/>
    </location>
</feature>
<name>A0ABD3FLH2_9STRA</name>
<dbReference type="SUPFAM" id="SSF56112">
    <property type="entry name" value="Protein kinase-like (PK-like)"/>
    <property type="match status" value="1"/>
</dbReference>
<feature type="region of interest" description="Disordered" evidence="3">
    <location>
        <begin position="803"/>
        <end position="834"/>
    </location>
</feature>
<dbReference type="InterPro" id="IPR001611">
    <property type="entry name" value="Leu-rich_rpt"/>
</dbReference>
<evidence type="ECO:0000256" key="2">
    <source>
        <dbReference type="ARBA" id="ARBA00022737"/>
    </source>
</evidence>
<keyword evidence="4" id="KW-0812">Transmembrane</keyword>
<feature type="compositionally biased region" description="Low complexity" evidence="3">
    <location>
        <begin position="133"/>
        <end position="146"/>
    </location>
</feature>
<evidence type="ECO:0000313" key="6">
    <source>
        <dbReference type="EMBL" id="KAL3666566.1"/>
    </source>
</evidence>
<keyword evidence="2" id="KW-0677">Repeat</keyword>
<comment type="caution">
    <text evidence="6">The sequence shown here is derived from an EMBL/GenBank/DDBJ whole genome shotgun (WGS) entry which is preliminary data.</text>
</comment>
<dbReference type="PANTHER" id="PTHR44329">
    <property type="entry name" value="SERINE/THREONINE-PROTEIN KINASE TNNI3K-RELATED"/>
    <property type="match status" value="1"/>
</dbReference>
<dbReference type="Pfam" id="PF07714">
    <property type="entry name" value="PK_Tyr_Ser-Thr"/>
    <property type="match status" value="1"/>
</dbReference>
<evidence type="ECO:0000313" key="7">
    <source>
        <dbReference type="Proteomes" id="UP001632037"/>
    </source>
</evidence>
<dbReference type="InterPro" id="IPR011009">
    <property type="entry name" value="Kinase-like_dom_sf"/>
</dbReference>
<dbReference type="Pfam" id="PF13855">
    <property type="entry name" value="LRR_8"/>
    <property type="match status" value="1"/>
</dbReference>
<evidence type="ECO:0000256" key="1">
    <source>
        <dbReference type="ARBA" id="ARBA00022614"/>
    </source>
</evidence>
<dbReference type="Gene3D" id="3.80.10.10">
    <property type="entry name" value="Ribonuclease Inhibitor"/>
    <property type="match status" value="1"/>
</dbReference>
<feature type="region of interest" description="Disordered" evidence="3">
    <location>
        <begin position="117"/>
        <end position="147"/>
    </location>
</feature>
<dbReference type="PROSITE" id="PS50011">
    <property type="entry name" value="PROTEIN_KINASE_DOM"/>
    <property type="match status" value="1"/>
</dbReference>
<reference evidence="6 7" key="1">
    <citation type="submission" date="2024-09" db="EMBL/GenBank/DDBJ databases">
        <title>Genome sequencing and assembly of Phytophthora oleae, isolate VK10A, causative agent of rot of olive drupes.</title>
        <authorList>
            <person name="Conti Taguali S."/>
            <person name="Riolo M."/>
            <person name="La Spada F."/>
            <person name="Cacciola S.O."/>
            <person name="Dionisio G."/>
        </authorList>
    </citation>
    <scope>NUCLEOTIDE SEQUENCE [LARGE SCALE GENOMIC DNA]</scope>
    <source>
        <strain evidence="6 7">VK10A</strain>
    </source>
</reference>
<sequence length="909" mass="98975">MSFEQVQPEARKWLNLQLNNGQRFEQIVNSSQLSKVKRIRISANPTCYQAAFSPIPIDAGFSTGFTSCLCTQAAPPPHCDIRSWTDTRQCRSITRSPSERIRVSPCTSKPSRWGSSSIHCSHSWPSRKNHANRVGSRGTRGSTQRGFGVPHGPEFILANLAAGTREMRSVRSLVAVVAMIVASVNAADSVCSPPEHNTLTSNCYGACSSSLCVNYASSTDEARSKDSSDGGFFNRGCSTANMPTCKSNVTSGHCEVQCLVDTWASWGTAQWTLPIAQPQSDKTDTAVFREIDDLTLPSTLLNLTIVGATANSQTTVPLSFSSNAFRTGTGLQHLVISDVNVGDVLTNIFPDSLETLIIQRSKLTQFDPRGSHAFTSVSTLDLRDNQLSDIPTIIYEMRNLSALYLQGNTIADAHVTLPQLQYLQELPVFEANLTVNGSCSTGYEAVSWSDKSVCYTNGDGLGSINSSGSKEESTTSTASESNSSSVVLFVVLGLTLFTVLAVVGGVLVLRRWKQTAAKEQHDSHVSTDGKIKANLKSLRARMGTTMQTTELETSLNEYNTGGGLRKAAFKEIPATDMVMLNQLSSSGPVVVALAEHRTKLVLVTKLQPSDDDVEAALDMVPTLSQMRHPQLLSITGLVWDERHAMTAVCEYMTLGTLEAYLRSAGFELNWKNFKMKAAAEIARGLMYLHSQHMVTYDGLNGRSVFVDPNKGCKLNPIQAALPTDGSSPYSCQSYYRRCDSTTKAFFAPEILIGEPSRSSSDMYAFGVLLAHLDTCQTADEMIRSSWRMRTLIGDFDSDNGTVLSTDGTVVSSNTPDSDSSRRRTTQLESLPSSNSARIIQSSRSLALEENRRRTTPVLGAHNNNDTSFMGMFTFTPECPTMVRELAGACLQYDPSLRPSASYIAAMLHI</sequence>
<dbReference type="InterPro" id="IPR001245">
    <property type="entry name" value="Ser-Thr/Tyr_kinase_cat_dom"/>
</dbReference>
<feature type="transmembrane region" description="Helical" evidence="4">
    <location>
        <begin position="486"/>
        <end position="509"/>
    </location>
</feature>
<accession>A0ABD3FLH2</accession>
<dbReference type="InterPro" id="IPR032675">
    <property type="entry name" value="LRR_dom_sf"/>
</dbReference>
<evidence type="ECO:0000256" key="4">
    <source>
        <dbReference type="SAM" id="Phobius"/>
    </source>
</evidence>
<dbReference type="PANTHER" id="PTHR44329:SF214">
    <property type="entry name" value="PROTEIN KINASE DOMAIN-CONTAINING PROTEIN"/>
    <property type="match status" value="1"/>
</dbReference>
<keyword evidence="4" id="KW-1133">Transmembrane helix</keyword>
<keyword evidence="7" id="KW-1185">Reference proteome</keyword>
<dbReference type="EMBL" id="JBIMZQ010000016">
    <property type="protein sequence ID" value="KAL3666566.1"/>
    <property type="molecule type" value="Genomic_DNA"/>
</dbReference>
<proteinExistence type="predicted"/>
<keyword evidence="4" id="KW-0472">Membrane</keyword>
<dbReference type="Gene3D" id="1.10.510.10">
    <property type="entry name" value="Transferase(Phosphotransferase) domain 1"/>
    <property type="match status" value="1"/>
</dbReference>
<organism evidence="6 7">
    <name type="scientific">Phytophthora oleae</name>
    <dbReference type="NCBI Taxonomy" id="2107226"/>
    <lineage>
        <taxon>Eukaryota</taxon>
        <taxon>Sar</taxon>
        <taxon>Stramenopiles</taxon>
        <taxon>Oomycota</taxon>
        <taxon>Peronosporomycetes</taxon>
        <taxon>Peronosporales</taxon>
        <taxon>Peronosporaceae</taxon>
        <taxon>Phytophthora</taxon>
    </lineage>
</organism>